<dbReference type="InterPro" id="IPR024395">
    <property type="entry name" value="CLASP_N_dom"/>
</dbReference>
<proteinExistence type="inferred from homology"/>
<dbReference type="Pfam" id="PF12348">
    <property type="entry name" value="CLASP_N"/>
    <property type="match status" value="2"/>
</dbReference>
<evidence type="ECO:0000256" key="12">
    <source>
        <dbReference type="SAM" id="MobiDB-lite"/>
    </source>
</evidence>
<protein>
    <submittedName>
        <fullName evidence="14">Protein STU1</fullName>
    </submittedName>
</protein>
<evidence type="ECO:0000256" key="11">
    <source>
        <dbReference type="PROSITE-ProRule" id="PRU00103"/>
    </source>
</evidence>
<keyword evidence="7" id="KW-0677">Repeat</keyword>
<keyword evidence="9" id="KW-0206">Cytoskeleton</keyword>
<feature type="domain" description="TOG" evidence="13">
    <location>
        <begin position="284"/>
        <end position="525"/>
    </location>
</feature>
<evidence type="ECO:0000256" key="8">
    <source>
        <dbReference type="ARBA" id="ARBA00022776"/>
    </source>
</evidence>
<dbReference type="InterPro" id="IPR021133">
    <property type="entry name" value="HEAT_type_2"/>
</dbReference>
<evidence type="ECO:0000256" key="7">
    <source>
        <dbReference type="ARBA" id="ARBA00022737"/>
    </source>
</evidence>
<comment type="function">
    <text evidence="10">Microtubule binding protein that promotes the stabilization of dynamic microtubules. Required for mitotic spindle formation.</text>
</comment>
<dbReference type="GO" id="GO:0005876">
    <property type="term" value="C:spindle microtubule"/>
    <property type="evidence" value="ECO:0007669"/>
    <property type="project" value="TreeGrafter"/>
</dbReference>
<keyword evidence="5" id="KW-0132">Cell division</keyword>
<keyword evidence="4" id="KW-0963">Cytoplasm</keyword>
<dbReference type="GO" id="GO:0090307">
    <property type="term" value="P:mitotic spindle assembly"/>
    <property type="evidence" value="ECO:0007669"/>
    <property type="project" value="TreeGrafter"/>
</dbReference>
<dbReference type="GO" id="GO:1990023">
    <property type="term" value="C:mitotic spindle midzone"/>
    <property type="evidence" value="ECO:0007669"/>
    <property type="project" value="TreeGrafter"/>
</dbReference>
<sequence length="1177" mass="127970">MDQQAATLLSTLKRPSAQTDVKINQLNALKSDIKHYRVPENAQSTIFDCIKLAISQQASSTLLNTALSTLGHLVKRLKIQDNSGHAISQLAPRLLPALQERLGDLREPVRAAASQAMGDLYPFCTSDIEEIIRDEAIGGSSVRAKETGMRWVARMHKDEGMPFKSYTQSIVARLEDADGTVREAAKAVVLELFSDAPNGAKLDLKKQLKAYSVRHAIATQILAGIGAEGTASRPQTSSNPARTATPDMAASTRSLPAHKDLDEILKSEAAQPPPQETVPMDPIYLHSQRELEDIFNDMLPHMEGKETEHNWVPRDKAVLKLRRILKGNAPNEYHHAFMAGIKSVIEGILKIANSLRTTMASNGCQLIQELAKTLGPAMDPHVEILLQSFIKMSAATKHIQAENGRITAGEIFQNCTYHNQMMRHIWLAAQDKNAQVRQYSTGWLSIILKRQASYKSSFDSSGGLELAEKCIKKGLDDSNPKFKESTRATYWTFAKTWPAKAEKIMGALDPKAKAALEKDPNNPNAYLHQSVAAASTSSRPGGTASRTTLREHMEAQRKAKSGGKLPSRPNSAMADLSPVKSRATPNGSVRGPSKMSQVTNRQVSGQSNASTTEASGSAAAAKKGSSLMSGPVRRPRRPEIARPQTADPYASRRMLRPTTPATDSDAGSPDKNTGASKASAAASGTARNTGKTAGVANGSPRASPFRYSPALSRKQSQPGLDSRPSSKGSETARSFREDDRPTGMPRGITDRGQFSPGHKRPGLGETRSVDSGIPYLAEEENFTMVMPSLPNQPRAPSPLAYRSPIRAMFEEARNVGKLSPEAQRTISGSGGPMDDVDSVHQGGPVRGADEVQIYEDPFVESTTQAGAQDDRKVLGELPLNENVRETSPTQSVGSSNGPNSPPQTNGVRPPPLSSTPQDRAEVVRNRRLLSSGIERIRTKALDAHGFRRVQDLVKYKGDIWDGGKKYDELMTVLLEYLQTMDQDSKLAPQPSKLAGLKAQALSVLRALVALHPKDATAWHAKALVTVLAVRSAVDANSHVTSDIQRTADEIIKDANYENCIDAVLDFLPESSEESPRMIAMALSILRQLVTKSKSDRDADLGPERKSRLAQTTARFLNDADSEVRKVDVDLASELFDVFEPSKANFWQEFKGVDEGRLGLLTYYIAKKGNRLAGIATQ</sequence>
<evidence type="ECO:0000313" key="16">
    <source>
        <dbReference type="Proteomes" id="UP000230605"/>
    </source>
</evidence>
<keyword evidence="8" id="KW-0131">Cell cycle</keyword>
<dbReference type="GO" id="GO:0005881">
    <property type="term" value="C:cytoplasmic microtubule"/>
    <property type="evidence" value="ECO:0007669"/>
    <property type="project" value="TreeGrafter"/>
</dbReference>
<comment type="similarity">
    <text evidence="2">Belongs to the CLASP family.</text>
</comment>
<evidence type="ECO:0000256" key="1">
    <source>
        <dbReference type="ARBA" id="ARBA00004186"/>
    </source>
</evidence>
<keyword evidence="6" id="KW-0493">Microtubule</keyword>
<dbReference type="GO" id="GO:0051301">
    <property type="term" value="P:cell division"/>
    <property type="evidence" value="ECO:0007669"/>
    <property type="project" value="UniProtKB-KW"/>
</dbReference>
<dbReference type="Gene3D" id="1.25.10.10">
    <property type="entry name" value="Leucine-rich Repeat Variant"/>
    <property type="match status" value="3"/>
</dbReference>
<evidence type="ECO:0000256" key="9">
    <source>
        <dbReference type="ARBA" id="ARBA00023212"/>
    </source>
</evidence>
<dbReference type="Proteomes" id="UP000230605">
    <property type="component" value="Chromosome 3"/>
</dbReference>
<dbReference type="GO" id="GO:0008017">
    <property type="term" value="F:microtubule binding"/>
    <property type="evidence" value="ECO:0007669"/>
    <property type="project" value="TreeGrafter"/>
</dbReference>
<reference evidence="14 16" key="1">
    <citation type="submission" date="2015-10" db="EMBL/GenBank/DDBJ databases">
        <title>The cercosporin biosynthetic gene cluster was horizontally transferred to several fungal lineages and shown to be expanded in Cercospora beticola based on microsynteny with recipient genomes.</title>
        <authorList>
            <person name="De Jonge R."/>
            <person name="Ebert M.K."/>
            <person name="Suttle J.C."/>
            <person name="Jurick Ii W.M."/>
            <person name="Secor G.A."/>
            <person name="Thomma B.P."/>
            <person name="Van De Peer Y."/>
            <person name="Bolton M.D."/>
        </authorList>
    </citation>
    <scope>NUCLEOTIDE SEQUENCE [LARGE SCALE GENOMIC DNA]</scope>
    <source>
        <strain evidence="14 16">09-40</strain>
    </source>
</reference>
<feature type="compositionally biased region" description="Low complexity" evidence="12">
    <location>
        <begin position="893"/>
        <end position="906"/>
    </location>
</feature>
<dbReference type="PROSITE" id="PS50077">
    <property type="entry name" value="HEAT_REPEAT"/>
    <property type="match status" value="1"/>
</dbReference>
<dbReference type="Proteomes" id="UP001302367">
    <property type="component" value="Chromosome 3"/>
</dbReference>
<dbReference type="SUPFAM" id="SSF48371">
    <property type="entry name" value="ARM repeat"/>
    <property type="match status" value="1"/>
</dbReference>
<feature type="compositionally biased region" description="Low complexity" evidence="12">
    <location>
        <begin position="671"/>
        <end position="690"/>
    </location>
</feature>
<evidence type="ECO:0000313" key="14">
    <source>
        <dbReference type="EMBL" id="PIA99272.1"/>
    </source>
</evidence>
<comment type="subunit">
    <text evidence="3">Interacts with microtubules.</text>
</comment>
<evidence type="ECO:0000256" key="2">
    <source>
        <dbReference type="ARBA" id="ARBA00009549"/>
    </source>
</evidence>
<feature type="repeat" description="HEAT" evidence="11">
    <location>
        <begin position="94"/>
        <end position="130"/>
    </location>
</feature>
<name>A0A2G5I450_CERBT</name>
<dbReference type="InterPro" id="IPR034085">
    <property type="entry name" value="TOG"/>
</dbReference>
<dbReference type="OrthoDB" id="46159at2759"/>
<feature type="region of interest" description="Disordered" evidence="12">
    <location>
        <begin position="876"/>
        <end position="925"/>
    </location>
</feature>
<reference evidence="15 17" key="2">
    <citation type="submission" date="2023-09" db="EMBL/GenBank/DDBJ databases">
        <title>Complete-Gapless Cercospora beticola genome.</title>
        <authorList>
            <person name="Wyatt N.A."/>
            <person name="Spanner R.E."/>
            <person name="Bolton M.D."/>
        </authorList>
    </citation>
    <scope>NUCLEOTIDE SEQUENCE [LARGE SCALE GENOMIC DNA]</scope>
    <source>
        <strain evidence="15">Cb09-40</strain>
    </source>
</reference>
<feature type="compositionally biased region" description="Polar residues" evidence="12">
    <location>
        <begin position="594"/>
        <end position="606"/>
    </location>
</feature>
<dbReference type="EMBL" id="CP134186">
    <property type="protein sequence ID" value="WPB00750.1"/>
    <property type="molecule type" value="Genomic_DNA"/>
</dbReference>
<dbReference type="InterPro" id="IPR011989">
    <property type="entry name" value="ARM-like"/>
</dbReference>
<dbReference type="GO" id="GO:1902903">
    <property type="term" value="P:regulation of supramolecular fiber organization"/>
    <property type="evidence" value="ECO:0007669"/>
    <property type="project" value="UniProtKB-ARBA"/>
</dbReference>
<evidence type="ECO:0000259" key="13">
    <source>
        <dbReference type="SMART" id="SM01349"/>
    </source>
</evidence>
<accession>A0A2G5I450</accession>
<feature type="compositionally biased region" description="Polar residues" evidence="12">
    <location>
        <begin position="713"/>
        <end position="732"/>
    </location>
</feature>
<evidence type="ECO:0000256" key="6">
    <source>
        <dbReference type="ARBA" id="ARBA00022701"/>
    </source>
</evidence>
<feature type="domain" description="TOG" evidence="13">
    <location>
        <begin position="2"/>
        <end position="221"/>
    </location>
</feature>
<keyword evidence="8" id="KW-0498">Mitosis</keyword>
<dbReference type="GO" id="GO:0005815">
    <property type="term" value="C:microtubule organizing center"/>
    <property type="evidence" value="ECO:0007669"/>
    <property type="project" value="TreeGrafter"/>
</dbReference>
<dbReference type="PANTHER" id="PTHR21567:SF9">
    <property type="entry name" value="CLIP-ASSOCIATING PROTEIN"/>
    <property type="match status" value="1"/>
</dbReference>
<evidence type="ECO:0000256" key="5">
    <source>
        <dbReference type="ARBA" id="ARBA00022618"/>
    </source>
</evidence>
<dbReference type="AlphaFoldDB" id="A0A2G5I450"/>
<feature type="compositionally biased region" description="Low complexity" evidence="12">
    <location>
        <begin position="607"/>
        <end position="626"/>
    </location>
</feature>
<dbReference type="PANTHER" id="PTHR21567">
    <property type="entry name" value="CLASP"/>
    <property type="match status" value="1"/>
</dbReference>
<feature type="region of interest" description="Disordered" evidence="12">
    <location>
        <begin position="227"/>
        <end position="250"/>
    </location>
</feature>
<feature type="compositionally biased region" description="Polar residues" evidence="12">
    <location>
        <begin position="232"/>
        <end position="242"/>
    </location>
</feature>
<feature type="region of interest" description="Disordered" evidence="12">
    <location>
        <begin position="552"/>
        <end position="775"/>
    </location>
</feature>
<comment type="subcellular location">
    <subcellularLocation>
        <location evidence="1">Cytoplasm</location>
        <location evidence="1">Cytoskeleton</location>
        <location evidence="1">Spindle</location>
    </subcellularLocation>
</comment>
<evidence type="ECO:0000256" key="4">
    <source>
        <dbReference type="ARBA" id="ARBA00022490"/>
    </source>
</evidence>
<dbReference type="GO" id="GO:0031110">
    <property type="term" value="P:regulation of microtubule polymerization or depolymerization"/>
    <property type="evidence" value="ECO:0007669"/>
    <property type="project" value="UniProtKB-ARBA"/>
</dbReference>
<keyword evidence="17" id="KW-1185">Reference proteome</keyword>
<evidence type="ECO:0000256" key="10">
    <source>
        <dbReference type="ARBA" id="ARBA00024889"/>
    </source>
</evidence>
<dbReference type="InterPro" id="IPR016024">
    <property type="entry name" value="ARM-type_fold"/>
</dbReference>
<evidence type="ECO:0000313" key="17">
    <source>
        <dbReference type="Proteomes" id="UP001302367"/>
    </source>
</evidence>
<evidence type="ECO:0000256" key="3">
    <source>
        <dbReference type="ARBA" id="ARBA00011375"/>
    </source>
</evidence>
<dbReference type="SMART" id="SM01349">
    <property type="entry name" value="TOG"/>
    <property type="match status" value="2"/>
</dbReference>
<evidence type="ECO:0000313" key="15">
    <source>
        <dbReference type="EMBL" id="WPB00750.1"/>
    </source>
</evidence>
<dbReference type="GO" id="GO:0060172">
    <property type="term" value="P:astral microtubule depolymerization"/>
    <property type="evidence" value="ECO:0007669"/>
    <property type="project" value="TreeGrafter"/>
</dbReference>
<organism evidence="14 16">
    <name type="scientific">Cercospora beticola</name>
    <name type="common">Sugarbeet leaf spot fungus</name>
    <dbReference type="NCBI Taxonomy" id="122368"/>
    <lineage>
        <taxon>Eukaryota</taxon>
        <taxon>Fungi</taxon>
        <taxon>Dikarya</taxon>
        <taxon>Ascomycota</taxon>
        <taxon>Pezizomycotina</taxon>
        <taxon>Dothideomycetes</taxon>
        <taxon>Dothideomycetidae</taxon>
        <taxon>Mycosphaerellales</taxon>
        <taxon>Mycosphaerellaceae</taxon>
        <taxon>Cercospora</taxon>
    </lineage>
</organism>
<gene>
    <name evidence="14" type="ORF">CB0940_03572</name>
    <name evidence="15" type="ORF">RHO25_005370</name>
</gene>
<dbReference type="EMBL" id="LKMD01000101">
    <property type="protein sequence ID" value="PIA99272.1"/>
    <property type="molecule type" value="Genomic_DNA"/>
</dbReference>